<dbReference type="InterPro" id="IPR001245">
    <property type="entry name" value="Ser-Thr/Tyr_kinase_cat_dom"/>
</dbReference>
<dbReference type="PROSITE" id="PS00109">
    <property type="entry name" value="PROTEIN_KINASE_TYR"/>
    <property type="match status" value="1"/>
</dbReference>
<dbReference type="InterPro" id="IPR050122">
    <property type="entry name" value="RTK"/>
</dbReference>
<dbReference type="Gene3D" id="3.30.200.20">
    <property type="entry name" value="Phosphorylase Kinase, domain 1"/>
    <property type="match status" value="1"/>
</dbReference>
<dbReference type="Pfam" id="PF07714">
    <property type="entry name" value="PK_Tyr_Ser-Thr"/>
    <property type="match status" value="1"/>
</dbReference>
<keyword evidence="6" id="KW-1185">Reference proteome</keyword>
<dbReference type="PROSITE" id="PS00107">
    <property type="entry name" value="PROTEIN_KINASE_ATP"/>
    <property type="match status" value="1"/>
</dbReference>
<dbReference type="GeneID" id="106472921"/>
<dbReference type="InterPro" id="IPR017441">
    <property type="entry name" value="Protein_kinase_ATP_BS"/>
</dbReference>
<comment type="catalytic activity">
    <reaction evidence="2">
        <text>L-tyrosyl-[protein] + ATP = O-phospho-L-tyrosyl-[protein] + ADP + H(+)</text>
        <dbReference type="Rhea" id="RHEA:10596"/>
        <dbReference type="Rhea" id="RHEA-COMP:10136"/>
        <dbReference type="Rhea" id="RHEA-COMP:20101"/>
        <dbReference type="ChEBI" id="CHEBI:15378"/>
        <dbReference type="ChEBI" id="CHEBI:30616"/>
        <dbReference type="ChEBI" id="CHEBI:46858"/>
        <dbReference type="ChEBI" id="CHEBI:61978"/>
        <dbReference type="ChEBI" id="CHEBI:456216"/>
        <dbReference type="EC" id="2.7.10.1"/>
    </reaction>
</comment>
<accession>A0ABM1BUQ8</accession>
<feature type="binding site" evidence="3">
    <location>
        <position position="77"/>
    </location>
    <ligand>
        <name>ATP</name>
        <dbReference type="ChEBI" id="CHEBI:30616"/>
    </ligand>
</feature>
<evidence type="ECO:0000256" key="1">
    <source>
        <dbReference type="ARBA" id="ARBA00004167"/>
    </source>
</evidence>
<evidence type="ECO:0000256" key="3">
    <source>
        <dbReference type="PROSITE-ProRule" id="PRU10141"/>
    </source>
</evidence>
<comment type="subcellular location">
    <subcellularLocation>
        <location evidence="1">Membrane</location>
        <topology evidence="1">Single-pass membrane protein</topology>
    </subcellularLocation>
</comment>
<feature type="domain" description="Protein kinase" evidence="5">
    <location>
        <begin position="43"/>
        <end position="476"/>
    </location>
</feature>
<feature type="region of interest" description="Disordered" evidence="4">
    <location>
        <begin position="543"/>
        <end position="574"/>
    </location>
</feature>
<dbReference type="Proteomes" id="UP000694941">
    <property type="component" value="Unplaced"/>
</dbReference>
<dbReference type="PANTHER" id="PTHR24416">
    <property type="entry name" value="TYROSINE-PROTEIN KINASE RECEPTOR"/>
    <property type="match status" value="1"/>
</dbReference>
<reference evidence="7" key="1">
    <citation type="submission" date="2025-08" db="UniProtKB">
        <authorList>
            <consortium name="RefSeq"/>
        </authorList>
    </citation>
    <scope>IDENTIFICATION</scope>
    <source>
        <tissue evidence="7">Muscle</tissue>
    </source>
</reference>
<dbReference type="PROSITE" id="PS50011">
    <property type="entry name" value="PROTEIN_KINASE_DOM"/>
    <property type="match status" value="1"/>
</dbReference>
<protein>
    <submittedName>
        <fullName evidence="7">Vascular endothelial growth factor receptor 2-like</fullName>
    </submittedName>
</protein>
<evidence type="ECO:0000256" key="4">
    <source>
        <dbReference type="SAM" id="MobiDB-lite"/>
    </source>
</evidence>
<organism evidence="6 7">
    <name type="scientific">Limulus polyphemus</name>
    <name type="common">Atlantic horseshoe crab</name>
    <dbReference type="NCBI Taxonomy" id="6850"/>
    <lineage>
        <taxon>Eukaryota</taxon>
        <taxon>Metazoa</taxon>
        <taxon>Ecdysozoa</taxon>
        <taxon>Arthropoda</taxon>
        <taxon>Chelicerata</taxon>
        <taxon>Merostomata</taxon>
        <taxon>Xiphosura</taxon>
        <taxon>Limulidae</taxon>
        <taxon>Limulus</taxon>
    </lineage>
</organism>
<feature type="region of interest" description="Disordered" evidence="4">
    <location>
        <begin position="456"/>
        <end position="489"/>
    </location>
</feature>
<evidence type="ECO:0000313" key="7">
    <source>
        <dbReference type="RefSeq" id="XP_013789046.1"/>
    </source>
</evidence>
<dbReference type="PANTHER" id="PTHR24416:SF600">
    <property type="entry name" value="PDGF- AND VEGF-RECEPTOR RELATED, ISOFORM J"/>
    <property type="match status" value="1"/>
</dbReference>
<dbReference type="InterPro" id="IPR008266">
    <property type="entry name" value="Tyr_kinase_AS"/>
</dbReference>
<dbReference type="SUPFAM" id="SSF56112">
    <property type="entry name" value="Protein kinase-like (PK-like)"/>
    <property type="match status" value="1"/>
</dbReference>
<evidence type="ECO:0000313" key="6">
    <source>
        <dbReference type="Proteomes" id="UP000694941"/>
    </source>
</evidence>
<sequence>MDFFSYAQFEHGQLHMFNPDLPLDEQIELLPYDNRWEFPKENLKLGKTLGQGAFGRVVKAEAVGLGDAETTTVVAVKMLKEHADQEQKKALMAELKILIHLGHHLNIVNVLGAVTHNATKGELMVIVEYCCYGNIRHYLLQHRENFISQLNPKTGKIDPNICTLPGSARVVDKNDITYFQTPSSDHVMAVENPTYKERSLKYVELTHDQTTRSTSNSSGTRMKVSVSTEFTDVNSEGSTINSGYFNRASVKKKDDTSNEPVSTCDLLCWAFQVSRGMEYLESRKLIHRDLAARNVLLSEDNVVKICDFGLAKDCYKYSNYVKKGDGPLPVKWMAIESIRDKVFTIQSDVWSFGVLMWEFFTLGSNPYPGIDIDEEFYKKLKNGYRMEKPELCPDGVFLSSTCGLSSGFGAALTGYWYYVELNNPYLMMNETSHNNNDYLTMEGTNTDYTNMRQNDQLASKEPEARLSDPRSHYDNISTCRPVGDGPAPKEPMEVVPMIQLESVGDTWHDRMACIPEVNPEEMALNESNIPDYLFMGGTDNDNQKVTKRKKLSDSVFTDPEDDTHSGSINMAPPSYSLVVVDSPSGYDV</sequence>
<proteinExistence type="predicted"/>
<feature type="compositionally biased region" description="Basic and acidic residues" evidence="4">
    <location>
        <begin position="458"/>
        <end position="473"/>
    </location>
</feature>
<keyword evidence="3" id="KW-0067">ATP-binding</keyword>
<keyword evidence="3" id="KW-0547">Nucleotide-binding</keyword>
<dbReference type="SMART" id="SM00219">
    <property type="entry name" value="TyrKc"/>
    <property type="match status" value="1"/>
</dbReference>
<dbReference type="InterPro" id="IPR000719">
    <property type="entry name" value="Prot_kinase_dom"/>
</dbReference>
<name>A0ABM1BUQ8_LIMPO</name>
<dbReference type="Gene3D" id="1.10.510.10">
    <property type="entry name" value="Transferase(Phosphotransferase) domain 1"/>
    <property type="match status" value="1"/>
</dbReference>
<dbReference type="InterPro" id="IPR020635">
    <property type="entry name" value="Tyr_kinase_cat_dom"/>
</dbReference>
<dbReference type="InterPro" id="IPR011009">
    <property type="entry name" value="Kinase-like_dom_sf"/>
</dbReference>
<evidence type="ECO:0000259" key="5">
    <source>
        <dbReference type="PROSITE" id="PS50011"/>
    </source>
</evidence>
<dbReference type="RefSeq" id="XP_013789046.1">
    <property type="nucleotide sequence ID" value="XM_013933592.2"/>
</dbReference>
<evidence type="ECO:0000256" key="2">
    <source>
        <dbReference type="ARBA" id="ARBA00051243"/>
    </source>
</evidence>
<gene>
    <name evidence="7" type="primary">LOC106472921</name>
</gene>